<dbReference type="PANTHER" id="PTHR22803">
    <property type="entry name" value="MANNOSE, PHOSPHOLIPASE, LECTIN RECEPTOR RELATED"/>
    <property type="match status" value="1"/>
</dbReference>
<organism evidence="2">
    <name type="scientific">Pundamilia nyererei</name>
    <dbReference type="NCBI Taxonomy" id="303518"/>
    <lineage>
        <taxon>Eukaryota</taxon>
        <taxon>Metazoa</taxon>
        <taxon>Chordata</taxon>
        <taxon>Craniata</taxon>
        <taxon>Vertebrata</taxon>
        <taxon>Euteleostomi</taxon>
        <taxon>Actinopterygii</taxon>
        <taxon>Neopterygii</taxon>
        <taxon>Teleostei</taxon>
        <taxon>Neoteleostei</taxon>
        <taxon>Acanthomorphata</taxon>
        <taxon>Ovalentaria</taxon>
        <taxon>Cichlomorphae</taxon>
        <taxon>Cichliformes</taxon>
        <taxon>Cichlidae</taxon>
        <taxon>African cichlids</taxon>
        <taxon>Pseudocrenilabrinae</taxon>
        <taxon>Haplochromini</taxon>
        <taxon>Pundamilia</taxon>
    </lineage>
</organism>
<dbReference type="GeneTree" id="ENSGT01150000286973"/>
<dbReference type="InterPro" id="IPR050111">
    <property type="entry name" value="C-type_lectin/snaclec_domain"/>
</dbReference>
<name>A0A3B4FFS2_9CICH</name>
<accession>A0A3B4FFS2</accession>
<dbReference type="InterPro" id="IPR016187">
    <property type="entry name" value="CTDL_fold"/>
</dbReference>
<reference evidence="2" key="1">
    <citation type="submission" date="2023-09" db="UniProtKB">
        <authorList>
            <consortium name="Ensembl"/>
        </authorList>
    </citation>
    <scope>IDENTIFICATION</scope>
</reference>
<dbReference type="InterPro" id="IPR001304">
    <property type="entry name" value="C-type_lectin-like"/>
</dbReference>
<dbReference type="Ensembl" id="ENSPNYT00000009012.1">
    <property type="protein sequence ID" value="ENSPNYP00000008803.1"/>
    <property type="gene ID" value="ENSPNYG00000006694.1"/>
</dbReference>
<sequence>MTAWRMEQTWCPLLQQEKTSLSRQTWVKHILTSGLDSHCDTGYLLYGDFCYYFETKMVKNWQDAEAHCTREQGHLASFHTEEELSFLIAHMPGLPTWIGLSDLLVENQYAWSDGVSPVLYTNWNDKEPNNANGDEGCVSMHASRMFHGTWNDTKARQNMQTPHRKASVGWWI</sequence>
<dbReference type="PROSITE" id="PS50041">
    <property type="entry name" value="C_TYPE_LECTIN_2"/>
    <property type="match status" value="1"/>
</dbReference>
<dbReference type="Gene3D" id="3.10.100.10">
    <property type="entry name" value="Mannose-Binding Protein A, subunit A"/>
    <property type="match status" value="1"/>
</dbReference>
<evidence type="ECO:0000259" key="1">
    <source>
        <dbReference type="PROSITE" id="PS50041"/>
    </source>
</evidence>
<protein>
    <recommendedName>
        <fullName evidence="1">C-type lectin domain-containing protein</fullName>
    </recommendedName>
</protein>
<dbReference type="Pfam" id="PF00059">
    <property type="entry name" value="Lectin_C"/>
    <property type="match status" value="1"/>
</dbReference>
<dbReference type="InterPro" id="IPR016186">
    <property type="entry name" value="C-type_lectin-like/link_sf"/>
</dbReference>
<dbReference type="SMART" id="SM00034">
    <property type="entry name" value="CLECT"/>
    <property type="match status" value="1"/>
</dbReference>
<evidence type="ECO:0000313" key="2">
    <source>
        <dbReference type="Ensembl" id="ENSPNYP00000008803.1"/>
    </source>
</evidence>
<proteinExistence type="predicted"/>
<dbReference type="CDD" id="cd00037">
    <property type="entry name" value="CLECT"/>
    <property type="match status" value="1"/>
</dbReference>
<dbReference type="AlphaFoldDB" id="A0A3B4FFS2"/>
<dbReference type="SUPFAM" id="SSF56436">
    <property type="entry name" value="C-type lectin-like"/>
    <property type="match status" value="1"/>
</dbReference>
<feature type="domain" description="C-type lectin" evidence="1">
    <location>
        <begin position="46"/>
        <end position="152"/>
    </location>
</feature>
<dbReference type="STRING" id="303518.ENSPNYP00000008803"/>